<reference evidence="1 2" key="1">
    <citation type="submission" date="2016-10" db="EMBL/GenBank/DDBJ databases">
        <title>Evaluation of Human, Veterinary and Environmental Mycobacterium chelonae Isolates by Core Genome Phylogenomic Analysis, Targeted Gene Comparison, and Anti-microbial Susceptibility Patterns: A Tale of Mistaken Identities.</title>
        <authorList>
            <person name="Fogelson S.B."/>
            <person name="Camus A.C."/>
            <person name="Lorenz W."/>
            <person name="Vasireddy R."/>
            <person name="Vasireddy S."/>
            <person name="Smith T."/>
            <person name="Brown-Elliott B.A."/>
            <person name="Wallace R.J.Jr."/>
            <person name="Hasan N.A."/>
            <person name="Reischl U."/>
            <person name="Sanchez S."/>
        </authorList>
    </citation>
    <scope>NUCLEOTIDE SEQUENCE [LARGE SCALE GENOMIC DNA]</scope>
    <source>
        <strain evidence="1 2">15518</strain>
    </source>
</reference>
<dbReference type="EMBL" id="MLIS01000001">
    <property type="protein sequence ID" value="OHU77573.1"/>
    <property type="molecule type" value="Genomic_DNA"/>
</dbReference>
<accession>A0A1S1M4W8</accession>
<evidence type="ECO:0000313" key="2">
    <source>
        <dbReference type="Proteomes" id="UP000179441"/>
    </source>
</evidence>
<keyword evidence="2" id="KW-1185">Reference proteome</keyword>
<dbReference type="Proteomes" id="UP000179441">
    <property type="component" value="Unassembled WGS sequence"/>
</dbReference>
<organism evidence="1 2">
    <name type="scientific">Mycobacteroides chelonae</name>
    <name type="common">Mycobacterium chelonae</name>
    <dbReference type="NCBI Taxonomy" id="1774"/>
    <lineage>
        <taxon>Bacteria</taxon>
        <taxon>Bacillati</taxon>
        <taxon>Actinomycetota</taxon>
        <taxon>Actinomycetes</taxon>
        <taxon>Mycobacteriales</taxon>
        <taxon>Mycobacteriaceae</taxon>
        <taxon>Mycobacteroides</taxon>
    </lineage>
</organism>
<dbReference type="AlphaFoldDB" id="A0A1S1M4W8"/>
<proteinExistence type="predicted"/>
<sequence length="60" mass="6100">MLVVVIAVRGVAVPVVDVIHVVLVSNCLVAAVRAVNVVGVVVGLVLGAGHTFDPTADMRI</sequence>
<gene>
    <name evidence="1" type="ORF">BKG84_03340</name>
</gene>
<name>A0A1S1M4W8_MYCCH</name>
<evidence type="ECO:0000313" key="1">
    <source>
        <dbReference type="EMBL" id="OHU77573.1"/>
    </source>
</evidence>
<protein>
    <submittedName>
        <fullName evidence="1">Uncharacterized protein</fullName>
    </submittedName>
</protein>
<comment type="caution">
    <text evidence="1">The sequence shown here is derived from an EMBL/GenBank/DDBJ whole genome shotgun (WGS) entry which is preliminary data.</text>
</comment>